<feature type="transmembrane region" description="Helical" evidence="1">
    <location>
        <begin position="289"/>
        <end position="305"/>
    </location>
</feature>
<feature type="transmembrane region" description="Helical" evidence="1">
    <location>
        <begin position="326"/>
        <end position="348"/>
    </location>
</feature>
<dbReference type="Proteomes" id="UP000731465">
    <property type="component" value="Unassembled WGS sequence"/>
</dbReference>
<feature type="transmembrane region" description="Helical" evidence="1">
    <location>
        <begin position="207"/>
        <end position="226"/>
    </location>
</feature>
<keyword evidence="1" id="KW-1133">Transmembrane helix</keyword>
<evidence type="ECO:0000313" key="2">
    <source>
        <dbReference type="EMBL" id="MBW7570371.1"/>
    </source>
</evidence>
<feature type="transmembrane region" description="Helical" evidence="1">
    <location>
        <begin position="409"/>
        <end position="429"/>
    </location>
</feature>
<evidence type="ECO:0000313" key="3">
    <source>
        <dbReference type="Proteomes" id="UP000731465"/>
    </source>
</evidence>
<feature type="transmembrane region" description="Helical" evidence="1">
    <location>
        <begin position="354"/>
        <end position="373"/>
    </location>
</feature>
<keyword evidence="3" id="KW-1185">Reference proteome</keyword>
<feature type="transmembrane region" description="Helical" evidence="1">
    <location>
        <begin position="170"/>
        <end position="201"/>
    </location>
</feature>
<evidence type="ECO:0000256" key="1">
    <source>
        <dbReference type="SAM" id="Phobius"/>
    </source>
</evidence>
<feature type="transmembrane region" description="Helical" evidence="1">
    <location>
        <begin position="118"/>
        <end position="135"/>
    </location>
</feature>
<keyword evidence="1" id="KW-0472">Membrane</keyword>
<feature type="transmembrane region" description="Helical" evidence="1">
    <location>
        <begin position="147"/>
        <end position="163"/>
    </location>
</feature>
<reference evidence="2 3" key="1">
    <citation type="submission" date="2021-03" db="EMBL/GenBank/DDBJ databases">
        <title>Succinivibrio sp. nov. isolated from feces of cow.</title>
        <authorList>
            <person name="Choi J.-Y."/>
        </authorList>
    </citation>
    <scope>NUCLEOTIDE SEQUENCE [LARGE SCALE GENOMIC DNA]</scope>
    <source>
        <strain evidence="2 3">AGMB01872</strain>
    </source>
</reference>
<gene>
    <name evidence="2" type="ORF">J5V48_05620</name>
</gene>
<dbReference type="EMBL" id="JAGFNY010000015">
    <property type="protein sequence ID" value="MBW7570371.1"/>
    <property type="molecule type" value="Genomic_DNA"/>
</dbReference>
<feature type="transmembrane region" description="Helical" evidence="1">
    <location>
        <begin position="385"/>
        <end position="403"/>
    </location>
</feature>
<dbReference type="RefSeq" id="WP_219937590.1">
    <property type="nucleotide sequence ID" value="NZ_JAGFNY010000015.1"/>
</dbReference>
<proteinExistence type="predicted"/>
<name>A0ABS7DGD8_9GAMM</name>
<comment type="caution">
    <text evidence="2">The sequence shown here is derived from an EMBL/GenBank/DDBJ whole genome shotgun (WGS) entry which is preliminary data.</text>
</comment>
<feature type="transmembrane region" description="Helical" evidence="1">
    <location>
        <begin position="92"/>
        <end position="111"/>
    </location>
</feature>
<keyword evidence="1" id="KW-0812">Transmembrane</keyword>
<organism evidence="2 3">
    <name type="scientific">Succinivibrio faecicola</name>
    <dbReference type="NCBI Taxonomy" id="2820300"/>
    <lineage>
        <taxon>Bacteria</taxon>
        <taxon>Pseudomonadati</taxon>
        <taxon>Pseudomonadota</taxon>
        <taxon>Gammaproteobacteria</taxon>
        <taxon>Aeromonadales</taxon>
        <taxon>Succinivibrionaceae</taxon>
        <taxon>Succinivibrio</taxon>
    </lineage>
</organism>
<feature type="transmembrane region" description="Helical" evidence="1">
    <location>
        <begin position="264"/>
        <end position="283"/>
    </location>
</feature>
<accession>A0ABS7DGD8</accession>
<evidence type="ECO:0008006" key="4">
    <source>
        <dbReference type="Google" id="ProtNLM"/>
    </source>
</evidence>
<sequence length="438" mass="50309">MSMCYMERDKLINKNKLRADNNCFFVKHNKFFAITALLFILFFLVATPISGDDVNYFALQSTNFEWLSLRYNTWSSRIVIESILPFMAKHEYIFKLITILLFLSAPIAIYITTQKYKLSASLCILLIAIFPFYKLTSAGYAATMTNYFYPILFGLWIFVYLFIKKANIFGYLILMILATYVVNHEQTAILLLVVSLIALFYKDSDKKLASLCLILSVIGLFFIFTCPGNSVRLAAESKTWLPGYENYELLDKINLGITSSLYFLNYRGPVAFLFCFASVIYAFTKKIRLSLALVVFLTILINLFLKKYIGPDYLEHDIQWLNKFPIHSFLILLAMPLALVLFVLFMQISIQDKFFIILIIASAYAIRCTMGFSPTVFASIERPSMFSHLLFILCGLFVLLKGNVEKKNIYVLITLFGMYGATNSLLRGLRSVHHAIFM</sequence>
<protein>
    <recommendedName>
        <fullName evidence="4">Glycosyltransferase RgtA/B/C/D-like domain-containing protein</fullName>
    </recommendedName>
</protein>